<dbReference type="InterPro" id="IPR037523">
    <property type="entry name" value="VOC_core"/>
</dbReference>
<dbReference type="InterPro" id="IPR004360">
    <property type="entry name" value="Glyas_Fos-R_dOase_dom"/>
</dbReference>
<dbReference type="EMBL" id="BLJN01000004">
    <property type="protein sequence ID" value="GFE82369.1"/>
    <property type="molecule type" value="Genomic_DNA"/>
</dbReference>
<dbReference type="PANTHER" id="PTHR46036">
    <property type="entry name" value="LACTOYLGLUTATHIONE LYASE"/>
    <property type="match status" value="1"/>
</dbReference>
<dbReference type="Pfam" id="PF00903">
    <property type="entry name" value="Glyoxalase"/>
    <property type="match status" value="1"/>
</dbReference>
<keyword evidence="8" id="KW-1185">Reference proteome</keyword>
<dbReference type="RefSeq" id="WP_161814020.1">
    <property type="nucleotide sequence ID" value="NZ_BLJN01000004.1"/>
</dbReference>
<keyword evidence="5" id="KW-0732">Signal</keyword>
<accession>A0A829YGJ1</accession>
<dbReference type="GO" id="GO:0019243">
    <property type="term" value="P:methylglyoxal catabolic process to D-lactate via S-lactoyl-glutathione"/>
    <property type="evidence" value="ECO:0007669"/>
    <property type="project" value="TreeGrafter"/>
</dbReference>
<organism evidence="7 8">
    <name type="scientific">Steroidobacter agaridevorans</name>
    <dbReference type="NCBI Taxonomy" id="2695856"/>
    <lineage>
        <taxon>Bacteria</taxon>
        <taxon>Pseudomonadati</taxon>
        <taxon>Pseudomonadota</taxon>
        <taxon>Gammaproteobacteria</taxon>
        <taxon>Steroidobacterales</taxon>
        <taxon>Steroidobacteraceae</taxon>
        <taxon>Steroidobacter</taxon>
    </lineage>
</organism>
<dbReference type="Proteomes" id="UP000445000">
    <property type="component" value="Unassembled WGS sequence"/>
</dbReference>
<feature type="chain" id="PRO_5032594057" description="Aldoketomutase" evidence="5">
    <location>
        <begin position="31"/>
        <end position="166"/>
    </location>
</feature>
<dbReference type="PANTHER" id="PTHR46036:SF5">
    <property type="entry name" value="LACTOYLGLUTATHIONE LYASE"/>
    <property type="match status" value="1"/>
</dbReference>
<dbReference type="GO" id="GO:0004462">
    <property type="term" value="F:lactoylglutathione lyase activity"/>
    <property type="evidence" value="ECO:0007669"/>
    <property type="project" value="TreeGrafter"/>
</dbReference>
<reference evidence="8" key="1">
    <citation type="submission" date="2020-01" db="EMBL/GenBank/DDBJ databases">
        <title>'Steroidobacter agaridevorans' sp. nov., agar-degrading bacteria isolated from rhizosphere soils.</title>
        <authorList>
            <person name="Ikenaga M."/>
            <person name="Kataoka M."/>
            <person name="Murouchi A."/>
            <person name="Katsuragi S."/>
            <person name="Sakai M."/>
        </authorList>
    </citation>
    <scope>NUCLEOTIDE SEQUENCE [LARGE SCALE GENOMIC DNA]</scope>
    <source>
        <strain evidence="8">YU21-B</strain>
    </source>
</reference>
<sequence length="166" mass="18084">MNLRVVTMIPSIRRQLCVAALALVSIPALAEPDVPSPPEDVKPIRVSGLGIRVSDLERSKQFYTEVLGLKVAARVPAQGEAHEYLLGLTGNIREDTLIIIRRGEVQPGATEFGSITIVVPNGRKMAERVLAAGYQAARPLGDGTNFVRDPDGYLIELYQRPTARVQ</sequence>
<evidence type="ECO:0000256" key="3">
    <source>
        <dbReference type="ARBA" id="ARBA00032460"/>
    </source>
</evidence>
<gene>
    <name evidence="7" type="ORF">GCM10011487_43690</name>
</gene>
<evidence type="ECO:0000256" key="2">
    <source>
        <dbReference type="ARBA" id="ARBA00030892"/>
    </source>
</evidence>
<dbReference type="Gene3D" id="3.10.180.10">
    <property type="entry name" value="2,3-Dihydroxybiphenyl 1,2-Dioxygenase, domain 1"/>
    <property type="match status" value="1"/>
</dbReference>
<dbReference type="PROSITE" id="PS51819">
    <property type="entry name" value="VOC"/>
    <property type="match status" value="1"/>
</dbReference>
<protein>
    <recommendedName>
        <fullName evidence="2">Aldoketomutase</fullName>
    </recommendedName>
    <alternativeName>
        <fullName evidence="1">Ketone-aldehyde mutase</fullName>
    </alternativeName>
    <alternativeName>
        <fullName evidence="3">Methylglyoxalase</fullName>
    </alternativeName>
    <alternativeName>
        <fullName evidence="4">S-D-lactoylglutathione methylglyoxal lyase</fullName>
    </alternativeName>
</protein>
<evidence type="ECO:0000256" key="4">
    <source>
        <dbReference type="ARBA" id="ARBA00033298"/>
    </source>
</evidence>
<feature type="domain" description="VOC" evidence="6">
    <location>
        <begin position="45"/>
        <end position="160"/>
    </location>
</feature>
<name>A0A829YGJ1_9GAMM</name>
<feature type="signal peptide" evidence="5">
    <location>
        <begin position="1"/>
        <end position="30"/>
    </location>
</feature>
<evidence type="ECO:0000313" key="7">
    <source>
        <dbReference type="EMBL" id="GFE82369.1"/>
    </source>
</evidence>
<dbReference type="GO" id="GO:0005737">
    <property type="term" value="C:cytoplasm"/>
    <property type="evidence" value="ECO:0007669"/>
    <property type="project" value="TreeGrafter"/>
</dbReference>
<evidence type="ECO:0000256" key="5">
    <source>
        <dbReference type="SAM" id="SignalP"/>
    </source>
</evidence>
<evidence type="ECO:0000313" key="8">
    <source>
        <dbReference type="Proteomes" id="UP000445000"/>
    </source>
</evidence>
<evidence type="ECO:0000259" key="6">
    <source>
        <dbReference type="PROSITE" id="PS51819"/>
    </source>
</evidence>
<dbReference type="InterPro" id="IPR029068">
    <property type="entry name" value="Glyas_Bleomycin-R_OHBP_Dase"/>
</dbReference>
<dbReference type="SUPFAM" id="SSF54593">
    <property type="entry name" value="Glyoxalase/Bleomycin resistance protein/Dihydroxybiphenyl dioxygenase"/>
    <property type="match status" value="1"/>
</dbReference>
<comment type="caution">
    <text evidence="7">The sequence shown here is derived from an EMBL/GenBank/DDBJ whole genome shotgun (WGS) entry which is preliminary data.</text>
</comment>
<evidence type="ECO:0000256" key="1">
    <source>
        <dbReference type="ARBA" id="ARBA00030291"/>
    </source>
</evidence>
<proteinExistence type="predicted"/>
<dbReference type="AlphaFoldDB" id="A0A829YGJ1"/>